<keyword evidence="1" id="KW-0378">Hydrolase</keyword>
<dbReference type="VEuPathDB" id="FungiDB:RhiirFUN_016877"/>
<dbReference type="InterPro" id="IPR000387">
    <property type="entry name" value="Tyr_Pase_dom"/>
</dbReference>
<comment type="caution">
    <text evidence="3">The sequence shown here is derived from an EMBL/GenBank/DDBJ whole genome shotgun (WGS) entry which is preliminary data.</text>
</comment>
<evidence type="ECO:0000313" key="3">
    <source>
        <dbReference type="EMBL" id="PKK75110.1"/>
    </source>
</evidence>
<dbReference type="SUPFAM" id="SSF52799">
    <property type="entry name" value="(Phosphotyrosine protein) phosphatases II"/>
    <property type="match status" value="1"/>
</dbReference>
<name>A0A2N1NMM9_9GLOM</name>
<dbReference type="VEuPathDB" id="FungiDB:FUN_014217"/>
<dbReference type="InterPro" id="IPR029021">
    <property type="entry name" value="Prot-tyrosine_phosphatase-like"/>
</dbReference>
<evidence type="ECO:0000259" key="2">
    <source>
        <dbReference type="PROSITE" id="PS50056"/>
    </source>
</evidence>
<dbReference type="PROSITE" id="PS50056">
    <property type="entry name" value="TYR_PHOSPHATASE_2"/>
    <property type="match status" value="1"/>
</dbReference>
<dbReference type="Proteomes" id="UP000233469">
    <property type="component" value="Unassembled WGS sequence"/>
</dbReference>
<dbReference type="Gene3D" id="3.90.190.10">
    <property type="entry name" value="Protein tyrosine phosphatase superfamily"/>
    <property type="match status" value="1"/>
</dbReference>
<dbReference type="EMBL" id="LLXL01000266">
    <property type="protein sequence ID" value="PKK75110.1"/>
    <property type="molecule type" value="Genomic_DNA"/>
</dbReference>
<dbReference type="Pfam" id="PF22784">
    <property type="entry name" value="PTP-SAK"/>
    <property type="match status" value="1"/>
</dbReference>
<organism evidence="3 4">
    <name type="scientific">Rhizophagus irregularis</name>
    <dbReference type="NCBI Taxonomy" id="588596"/>
    <lineage>
        <taxon>Eukaryota</taxon>
        <taxon>Fungi</taxon>
        <taxon>Fungi incertae sedis</taxon>
        <taxon>Mucoromycota</taxon>
        <taxon>Glomeromycotina</taxon>
        <taxon>Glomeromycetes</taxon>
        <taxon>Glomerales</taxon>
        <taxon>Glomeraceae</taxon>
        <taxon>Rhizophagus</taxon>
    </lineage>
</organism>
<reference evidence="3 4" key="1">
    <citation type="submission" date="2016-04" db="EMBL/GenBank/DDBJ databases">
        <title>Genome analyses suggest a sexual origin of heterokaryosis in a supposedly ancient asexual fungus.</title>
        <authorList>
            <person name="Ropars J."/>
            <person name="Sedzielewska K."/>
            <person name="Noel J."/>
            <person name="Charron P."/>
            <person name="Farinelli L."/>
            <person name="Marton T."/>
            <person name="Kruger M."/>
            <person name="Pelin A."/>
            <person name="Brachmann A."/>
            <person name="Corradi N."/>
        </authorList>
    </citation>
    <scope>NUCLEOTIDE SEQUENCE [LARGE SCALE GENOMIC DNA]</scope>
    <source>
        <strain evidence="3 4">C2</strain>
    </source>
</reference>
<protein>
    <recommendedName>
        <fullName evidence="2">Tyrosine specific protein phosphatases domain-containing protein</fullName>
    </recommendedName>
</protein>
<dbReference type="GO" id="GO:0016791">
    <property type="term" value="F:phosphatase activity"/>
    <property type="evidence" value="ECO:0007669"/>
    <property type="project" value="UniProtKB-ARBA"/>
</dbReference>
<feature type="domain" description="Tyrosine specific protein phosphatases" evidence="2">
    <location>
        <begin position="81"/>
        <end position="121"/>
    </location>
</feature>
<evidence type="ECO:0000313" key="4">
    <source>
        <dbReference type="Proteomes" id="UP000233469"/>
    </source>
</evidence>
<evidence type="ECO:0000256" key="1">
    <source>
        <dbReference type="ARBA" id="ARBA00022801"/>
    </source>
</evidence>
<dbReference type="VEuPathDB" id="FungiDB:RhiirA1_368463"/>
<sequence length="165" mass="18850">MAIFSRFEWVISKRLARSSAPHYTGRDESQNMDNDAIQFLVDNGINNVISMNQISLTDDVIERLQERGISYLNLPVEDYTAPTIRQLREAYDSYLPAQRTTLVYCGYGHGRTGTVIAAFMLLSGNQLTRDDYHNFHVEEKVQEDVLDELAKELGLLVPPPRKDEL</sequence>
<dbReference type="AlphaFoldDB" id="A0A2N1NMM9"/>
<dbReference type="InterPro" id="IPR057023">
    <property type="entry name" value="PTP-SAK"/>
</dbReference>
<reference evidence="3 4" key="2">
    <citation type="submission" date="2017-10" db="EMBL/GenBank/DDBJ databases">
        <title>Extensive intraspecific genome diversity in a model arbuscular mycorrhizal fungus.</title>
        <authorList>
            <person name="Chen E.C.H."/>
            <person name="Morin E."/>
            <person name="Baudet D."/>
            <person name="Noel J."/>
            <person name="Ndikumana S."/>
            <person name="Charron P."/>
            <person name="St-Onge C."/>
            <person name="Giorgi J."/>
            <person name="Grigoriev I.V."/>
            <person name="Roux C."/>
            <person name="Martin F.M."/>
            <person name="Corradi N."/>
        </authorList>
    </citation>
    <scope>NUCLEOTIDE SEQUENCE [LARGE SCALE GENOMIC DNA]</scope>
    <source>
        <strain evidence="3 4">C2</strain>
    </source>
</reference>
<proteinExistence type="predicted"/>
<accession>A0A2N1NMM9</accession>
<dbReference type="OrthoDB" id="432447at2759"/>
<gene>
    <name evidence="3" type="ORF">RhiirC2_677940</name>
</gene>